<dbReference type="EMBL" id="JAANYQ010000010">
    <property type="protein sequence ID" value="KAF4122007.1"/>
    <property type="molecule type" value="Genomic_DNA"/>
</dbReference>
<organism evidence="2 3">
    <name type="scientific">Geosmithia morbida</name>
    <dbReference type="NCBI Taxonomy" id="1094350"/>
    <lineage>
        <taxon>Eukaryota</taxon>
        <taxon>Fungi</taxon>
        <taxon>Dikarya</taxon>
        <taxon>Ascomycota</taxon>
        <taxon>Pezizomycotina</taxon>
        <taxon>Sordariomycetes</taxon>
        <taxon>Hypocreomycetidae</taxon>
        <taxon>Hypocreales</taxon>
        <taxon>Bionectriaceae</taxon>
        <taxon>Geosmithia</taxon>
    </lineage>
</organism>
<reference evidence="2" key="1">
    <citation type="submission" date="2020-03" db="EMBL/GenBank/DDBJ databases">
        <title>Site-based positive gene gene selection in Geosmithia morbida across the United States reveals a broad range of putative effectors and factors for local host and environmental adapation.</title>
        <authorList>
            <person name="Onufrak A."/>
            <person name="Murdoch R.W."/>
            <person name="Gazis R."/>
            <person name="Huff M."/>
            <person name="Staton M."/>
            <person name="Klingeman W."/>
            <person name="Hadziabdic D."/>
        </authorList>
    </citation>
    <scope>NUCLEOTIDE SEQUENCE</scope>
    <source>
        <strain evidence="2">1262</strain>
    </source>
</reference>
<proteinExistence type="predicted"/>
<evidence type="ECO:0000256" key="1">
    <source>
        <dbReference type="SAM" id="MobiDB-lite"/>
    </source>
</evidence>
<keyword evidence="3" id="KW-1185">Reference proteome</keyword>
<protein>
    <submittedName>
        <fullName evidence="2">Phosphoribulokinase uridine kinase family protein</fullName>
    </submittedName>
</protein>
<sequence>MSSSRAWTVPSRFLVLAVKPILRTQATLRPTHQRVHAIGADTYPVLVLEMDGIGPINHVGDSFGYLVGLEGGGRDENEGRVMSGWPIPGRSHSQHRSQYYDSQTSGATAGKPLRGSLYLLPLKAPVWISILDAIWQTDVPIMTVDAKLRVANDYNSAVDEFAFKSLDLHDKKPSGSRVLIGLSGIPGSGKTTFSDAIVSRVNDLYRKRHGSPESTPAVVVPMDGFHLYRTELAAMADPETAVHRRGAAFTFAAEEFHRLVKDLAEPTGEDAKSVGVISTLNHFQVKESCLSEIGEAAATYWVQCTLCECDTEERRIFRKTST</sequence>
<dbReference type="GeneID" id="55973823"/>
<dbReference type="AlphaFoldDB" id="A0A9P4YT20"/>
<feature type="compositionally biased region" description="Polar residues" evidence="1">
    <location>
        <begin position="96"/>
        <end position="107"/>
    </location>
</feature>
<dbReference type="Proteomes" id="UP000749293">
    <property type="component" value="Unassembled WGS sequence"/>
</dbReference>
<dbReference type="Gene3D" id="3.40.50.300">
    <property type="entry name" value="P-loop containing nucleotide triphosphate hydrolases"/>
    <property type="match status" value="2"/>
</dbReference>
<name>A0A9P4YT20_9HYPO</name>
<dbReference type="OrthoDB" id="6362633at2759"/>
<accession>A0A9P4YT20</accession>
<gene>
    <name evidence="2" type="ORF">GMORB2_7600</name>
</gene>
<dbReference type="InterPro" id="IPR027417">
    <property type="entry name" value="P-loop_NTPase"/>
</dbReference>
<dbReference type="RefSeq" id="XP_035320659.1">
    <property type="nucleotide sequence ID" value="XM_035469565.1"/>
</dbReference>
<evidence type="ECO:0000313" key="2">
    <source>
        <dbReference type="EMBL" id="KAF4122007.1"/>
    </source>
</evidence>
<feature type="region of interest" description="Disordered" evidence="1">
    <location>
        <begin position="87"/>
        <end position="107"/>
    </location>
</feature>
<comment type="caution">
    <text evidence="2">The sequence shown here is derived from an EMBL/GenBank/DDBJ whole genome shotgun (WGS) entry which is preliminary data.</text>
</comment>
<dbReference type="SUPFAM" id="SSF52540">
    <property type="entry name" value="P-loop containing nucleoside triphosphate hydrolases"/>
    <property type="match status" value="1"/>
</dbReference>
<evidence type="ECO:0000313" key="3">
    <source>
        <dbReference type="Proteomes" id="UP000749293"/>
    </source>
</evidence>